<name>A0A9N9JW28_9GLOM</name>
<keyword evidence="2" id="KW-1185">Reference proteome</keyword>
<evidence type="ECO:0000313" key="2">
    <source>
        <dbReference type="Proteomes" id="UP000789396"/>
    </source>
</evidence>
<reference evidence="1" key="1">
    <citation type="submission" date="2021-06" db="EMBL/GenBank/DDBJ databases">
        <authorList>
            <person name="Kallberg Y."/>
            <person name="Tangrot J."/>
            <person name="Rosling A."/>
        </authorList>
    </citation>
    <scope>NUCLEOTIDE SEQUENCE</scope>
    <source>
        <strain evidence="1">IN212</strain>
    </source>
</reference>
<sequence length="182" mass="21339">PEIMRIMMQNLIIEEHLSQLQNFSQSFAAFDLIKPQKVSGTKGTEPFPGTLLSPIGKQVRLPEEILQQLAKWYSNIYGKTYRSSLTPGSRDSIVITPYINQYAHLQIGTEIFSFYFEYELSINSCSKVHHLAYINWFEPVQEAQTRFWLFPNQQEKYCNVELWKECFYKDGQDLILPVHNIH</sequence>
<dbReference type="OrthoDB" id="2442170at2759"/>
<evidence type="ECO:0000313" key="1">
    <source>
        <dbReference type="EMBL" id="CAG8798928.1"/>
    </source>
</evidence>
<accession>A0A9N9JW28</accession>
<feature type="non-terminal residue" evidence="1">
    <location>
        <position position="1"/>
    </location>
</feature>
<organism evidence="1 2">
    <name type="scientific">Racocetra fulgida</name>
    <dbReference type="NCBI Taxonomy" id="60492"/>
    <lineage>
        <taxon>Eukaryota</taxon>
        <taxon>Fungi</taxon>
        <taxon>Fungi incertae sedis</taxon>
        <taxon>Mucoromycota</taxon>
        <taxon>Glomeromycotina</taxon>
        <taxon>Glomeromycetes</taxon>
        <taxon>Diversisporales</taxon>
        <taxon>Gigasporaceae</taxon>
        <taxon>Racocetra</taxon>
    </lineage>
</organism>
<dbReference type="EMBL" id="CAJVPZ010069362">
    <property type="protein sequence ID" value="CAG8798928.1"/>
    <property type="molecule type" value="Genomic_DNA"/>
</dbReference>
<gene>
    <name evidence="1" type="ORF">RFULGI_LOCUS17535</name>
</gene>
<proteinExistence type="predicted"/>
<feature type="non-terminal residue" evidence="1">
    <location>
        <position position="182"/>
    </location>
</feature>
<comment type="caution">
    <text evidence="1">The sequence shown here is derived from an EMBL/GenBank/DDBJ whole genome shotgun (WGS) entry which is preliminary data.</text>
</comment>
<dbReference type="AlphaFoldDB" id="A0A9N9JW28"/>
<dbReference type="Proteomes" id="UP000789396">
    <property type="component" value="Unassembled WGS sequence"/>
</dbReference>
<protein>
    <submittedName>
        <fullName evidence="1">20064_t:CDS:1</fullName>
    </submittedName>
</protein>